<dbReference type="EMBL" id="QURH01000330">
    <property type="protein sequence ID" value="RFU39658.1"/>
    <property type="molecule type" value="Genomic_DNA"/>
</dbReference>
<evidence type="ECO:0000313" key="2">
    <source>
        <dbReference type="EMBL" id="RFU39658.1"/>
    </source>
</evidence>
<feature type="transmembrane region" description="Helical" evidence="1">
    <location>
        <begin position="66"/>
        <end position="86"/>
    </location>
</feature>
<feature type="transmembrane region" description="Helical" evidence="1">
    <location>
        <begin position="192"/>
        <end position="215"/>
    </location>
</feature>
<name>A0A372JK15_9ACTN</name>
<feature type="transmembrane region" description="Helical" evidence="1">
    <location>
        <begin position="227"/>
        <end position="244"/>
    </location>
</feature>
<proteinExistence type="predicted"/>
<evidence type="ECO:0000256" key="1">
    <source>
        <dbReference type="SAM" id="Phobius"/>
    </source>
</evidence>
<gene>
    <name evidence="2" type="ORF">DZF91_21155</name>
</gene>
<comment type="caution">
    <text evidence="2">The sequence shown here is derived from an EMBL/GenBank/DDBJ whole genome shotgun (WGS) entry which is preliminary data.</text>
</comment>
<sequence length="297" mass="31925">MNQKWSRRLLYAYPRRHRAEYGEEMLDVLAECGGGPRESLDLVVSGLRMRLGALGALWTTPEWRDALAVAALVAPLLMTISTVWFVDSTVRALTGELTTGPGYWSGFAGRVPLWTSWAVIAAVAWWGGVYGRRFAAAAVLALCVYMFTGHTPLTLSMYGTMALSLVVPVVALAGLAFSDGPRRGAQVLGRRVTVPMVTVAGLTFAAQGLVGLQYPLGLHLLSGETPYYEYAWVIMLGVLLLNGLRTASGRRFGALLVAPLLDLGHLVAVPWPRAAEVAVALLLVLALGVRSRPRPAA</sequence>
<evidence type="ECO:0000313" key="3">
    <source>
        <dbReference type="Proteomes" id="UP000261811"/>
    </source>
</evidence>
<accession>A0A372JK15</accession>
<dbReference type="OrthoDB" id="3528350at2"/>
<feature type="transmembrane region" description="Helical" evidence="1">
    <location>
        <begin position="106"/>
        <end position="127"/>
    </location>
</feature>
<keyword evidence="1" id="KW-0812">Transmembrane</keyword>
<protein>
    <submittedName>
        <fullName evidence="2">Uncharacterized protein</fullName>
    </submittedName>
</protein>
<dbReference type="RefSeq" id="WP_117359190.1">
    <property type="nucleotide sequence ID" value="NZ_QURH01000330.1"/>
</dbReference>
<keyword evidence="1" id="KW-1133">Transmembrane helix</keyword>
<feature type="transmembrane region" description="Helical" evidence="1">
    <location>
        <begin position="134"/>
        <end position="155"/>
    </location>
</feature>
<dbReference type="AlphaFoldDB" id="A0A372JK15"/>
<dbReference type="Proteomes" id="UP000261811">
    <property type="component" value="Unassembled WGS sequence"/>
</dbReference>
<keyword evidence="3" id="KW-1185">Reference proteome</keyword>
<keyword evidence="1" id="KW-0472">Membrane</keyword>
<feature type="transmembrane region" description="Helical" evidence="1">
    <location>
        <begin position="161"/>
        <end position="180"/>
    </location>
</feature>
<reference evidence="2 3" key="1">
    <citation type="submission" date="2018-08" db="EMBL/GenBank/DDBJ databases">
        <title>Actinomadura jelena sp. nov., a novel Actinomycete isolated from soil in Chad.</title>
        <authorList>
            <person name="Shi L."/>
        </authorList>
    </citation>
    <scope>NUCLEOTIDE SEQUENCE [LARGE SCALE GENOMIC DNA]</scope>
    <source>
        <strain evidence="2 3">NEAU-G17</strain>
    </source>
</reference>
<organism evidence="2 3">
    <name type="scientific">Actinomadura logoneensis</name>
    <dbReference type="NCBI Taxonomy" id="2293572"/>
    <lineage>
        <taxon>Bacteria</taxon>
        <taxon>Bacillati</taxon>
        <taxon>Actinomycetota</taxon>
        <taxon>Actinomycetes</taxon>
        <taxon>Streptosporangiales</taxon>
        <taxon>Thermomonosporaceae</taxon>
        <taxon>Actinomadura</taxon>
    </lineage>
</organism>